<keyword evidence="2" id="KW-1185">Reference proteome</keyword>
<gene>
    <name evidence="1" type="ORF">EKH80_20135</name>
</gene>
<dbReference type="RefSeq" id="WP_126686597.1">
    <property type="nucleotide sequence ID" value="NZ_RYYV01000022.1"/>
</dbReference>
<dbReference type="Proteomes" id="UP000274358">
    <property type="component" value="Unassembled WGS sequence"/>
</dbReference>
<organism evidence="1 2">
    <name type="scientific">Dyella choica</name>
    <dbReference type="NCBI Taxonomy" id="1927959"/>
    <lineage>
        <taxon>Bacteria</taxon>
        <taxon>Pseudomonadati</taxon>
        <taxon>Pseudomonadota</taxon>
        <taxon>Gammaproteobacteria</taxon>
        <taxon>Lysobacterales</taxon>
        <taxon>Rhodanobacteraceae</taxon>
        <taxon>Dyella</taxon>
    </lineage>
</organism>
<reference evidence="1 2" key="1">
    <citation type="submission" date="2018-12" db="EMBL/GenBank/DDBJ databases">
        <title>Dyella dinghuensis sp. nov. DHOA06 and Dyella choica sp. nov. 4M-K27, isolated from forest soil.</title>
        <authorList>
            <person name="Qiu L.-H."/>
            <person name="Gao Z.-H."/>
        </authorList>
    </citation>
    <scope>NUCLEOTIDE SEQUENCE [LARGE SCALE GENOMIC DNA]</scope>
    <source>
        <strain evidence="1 2">4M-K27</strain>
    </source>
</reference>
<protein>
    <submittedName>
        <fullName evidence="1">Uncharacterized protein</fullName>
    </submittedName>
</protein>
<evidence type="ECO:0000313" key="1">
    <source>
        <dbReference type="EMBL" id="RUL70510.1"/>
    </source>
</evidence>
<dbReference type="AlphaFoldDB" id="A0A3S0RHV8"/>
<name>A0A3S0RHV8_9GAMM</name>
<accession>A0A3S0RHV8</accession>
<dbReference type="OrthoDB" id="4211038at2"/>
<sequence length="105" mass="11699">MTNVAEVLFQSRSPTATPDALADQLGRLVWQGTDNGASILKELAEWIEEGDAEHAAIALAFDEGLLFWPPDQMSAALDRLAVRLPQLGQNIETRRNWLRENFGDH</sequence>
<comment type="caution">
    <text evidence="1">The sequence shown here is derived from an EMBL/GenBank/DDBJ whole genome shotgun (WGS) entry which is preliminary data.</text>
</comment>
<evidence type="ECO:0000313" key="2">
    <source>
        <dbReference type="Proteomes" id="UP000274358"/>
    </source>
</evidence>
<dbReference type="EMBL" id="RYYV01000022">
    <property type="protein sequence ID" value="RUL70510.1"/>
    <property type="molecule type" value="Genomic_DNA"/>
</dbReference>
<proteinExistence type="predicted"/>